<accession>A0A919KV08</accession>
<keyword evidence="3" id="KW-1185">Reference proteome</keyword>
<dbReference type="GeneID" id="95354438"/>
<dbReference type="Proteomes" id="UP000617734">
    <property type="component" value="Unassembled WGS sequence"/>
</dbReference>
<sequence length="418" mass="45734">MNLVSSGFDPDVLGRGRNRKLDDLWGRLLEVPYFADRPGVAERRLESVPITPKSALKENPSAFLRNTTDHYHKYYETSGTTGVPTPTPRLVTDTLWNTVSVATVWERTLRPGDRVASLLPSDVAPVSDLIANVAEYLGCTMLRSYPFAQGISDWERLDALFTGYRPQHVFAAPGVVLQWTRLLKERGRLAEVSRSVRSLMLLGEVSTPPLRARIGEQWQATVLDASYGSTETGTIAAGCEHDRQHLLLQSHLVEILDGDVLRPAAPGLTGELVVTTLNNFARPLVRYNTGDLVTVGADCPCGLALPVVKVHGRATESIGVGGVRLTAEAIESIIYGAPGITGYLVQLKRPDGQAGRLVLERDVDATGPDEDLREGLRSRFAEIGVQWSQIVSVAQLPKLSKAGGSQKNWKRTNLQWVD</sequence>
<protein>
    <recommendedName>
        <fullName evidence="1">AMP-dependent synthetase/ligase domain-containing protein</fullName>
    </recommendedName>
</protein>
<name>A0A919KV08_9ACTN</name>
<dbReference type="InterPro" id="IPR042099">
    <property type="entry name" value="ANL_N_sf"/>
</dbReference>
<gene>
    <name evidence="2" type="ORF">GCM10018781_40330</name>
</gene>
<evidence type="ECO:0000313" key="2">
    <source>
        <dbReference type="EMBL" id="GHH74200.1"/>
    </source>
</evidence>
<dbReference type="Gene3D" id="3.40.50.12780">
    <property type="entry name" value="N-terminal domain of ligase-like"/>
    <property type="match status" value="1"/>
</dbReference>
<feature type="domain" description="AMP-dependent synthetase/ligase" evidence="1">
    <location>
        <begin position="77"/>
        <end position="277"/>
    </location>
</feature>
<dbReference type="EMBL" id="BNBO01000022">
    <property type="protein sequence ID" value="GHH74200.1"/>
    <property type="molecule type" value="Genomic_DNA"/>
</dbReference>
<comment type="caution">
    <text evidence="2">The sequence shown here is derived from an EMBL/GenBank/DDBJ whole genome shotgun (WGS) entry which is preliminary data.</text>
</comment>
<dbReference type="SUPFAM" id="SSF56801">
    <property type="entry name" value="Acetyl-CoA synthetase-like"/>
    <property type="match status" value="1"/>
</dbReference>
<dbReference type="InterPro" id="IPR000873">
    <property type="entry name" value="AMP-dep_synth/lig_dom"/>
</dbReference>
<evidence type="ECO:0000259" key="1">
    <source>
        <dbReference type="Pfam" id="PF00501"/>
    </source>
</evidence>
<proteinExistence type="predicted"/>
<dbReference type="RefSeq" id="WP_190212276.1">
    <property type="nucleotide sequence ID" value="NZ_BNBO01000022.1"/>
</dbReference>
<reference evidence="2" key="1">
    <citation type="journal article" date="2014" name="Int. J. Syst. Evol. Microbiol.">
        <title>Complete genome sequence of Corynebacterium casei LMG S-19264T (=DSM 44701T), isolated from a smear-ripened cheese.</title>
        <authorList>
            <consortium name="US DOE Joint Genome Institute (JGI-PGF)"/>
            <person name="Walter F."/>
            <person name="Albersmeier A."/>
            <person name="Kalinowski J."/>
            <person name="Ruckert C."/>
        </authorList>
    </citation>
    <scope>NUCLEOTIDE SEQUENCE</scope>
    <source>
        <strain evidence="2">JCM 4646</strain>
    </source>
</reference>
<dbReference type="PANTHER" id="PTHR43845">
    <property type="entry name" value="BLR5969 PROTEIN"/>
    <property type="match status" value="1"/>
</dbReference>
<dbReference type="Pfam" id="PF00501">
    <property type="entry name" value="AMP-binding"/>
    <property type="match status" value="1"/>
</dbReference>
<evidence type="ECO:0000313" key="3">
    <source>
        <dbReference type="Proteomes" id="UP000617734"/>
    </source>
</evidence>
<organism evidence="2 3">
    <name type="scientific">Kitasatospora indigofera</name>
    <dbReference type="NCBI Taxonomy" id="67307"/>
    <lineage>
        <taxon>Bacteria</taxon>
        <taxon>Bacillati</taxon>
        <taxon>Actinomycetota</taxon>
        <taxon>Actinomycetes</taxon>
        <taxon>Kitasatosporales</taxon>
        <taxon>Streptomycetaceae</taxon>
        <taxon>Kitasatospora</taxon>
    </lineage>
</organism>
<reference evidence="2" key="2">
    <citation type="submission" date="2020-09" db="EMBL/GenBank/DDBJ databases">
        <authorList>
            <person name="Sun Q."/>
            <person name="Ohkuma M."/>
        </authorList>
    </citation>
    <scope>NUCLEOTIDE SEQUENCE</scope>
    <source>
        <strain evidence="2">JCM 4646</strain>
    </source>
</reference>
<dbReference type="PANTHER" id="PTHR43845:SF1">
    <property type="entry name" value="BLR5969 PROTEIN"/>
    <property type="match status" value="1"/>
</dbReference>
<dbReference type="AlphaFoldDB" id="A0A919KV08"/>